<organism evidence="6 7">
    <name type="scientific">Kitasatospora arboriphila</name>
    <dbReference type="NCBI Taxonomy" id="258052"/>
    <lineage>
        <taxon>Bacteria</taxon>
        <taxon>Bacillati</taxon>
        <taxon>Actinomycetota</taxon>
        <taxon>Actinomycetes</taxon>
        <taxon>Kitasatosporales</taxon>
        <taxon>Streptomycetaceae</taxon>
        <taxon>Kitasatospora</taxon>
    </lineage>
</organism>
<name>A0ABN1TJ91_9ACTN</name>
<dbReference type="Pfam" id="PF05576">
    <property type="entry name" value="Peptidase_S37"/>
    <property type="match status" value="1"/>
</dbReference>
<evidence type="ECO:0000313" key="6">
    <source>
        <dbReference type="EMBL" id="GAA1089795.1"/>
    </source>
</evidence>
<accession>A0ABN1TJ91</accession>
<feature type="region of interest" description="Disordered" evidence="4">
    <location>
        <begin position="459"/>
        <end position="493"/>
    </location>
</feature>
<keyword evidence="3" id="KW-0378">Hydrolase</keyword>
<dbReference type="InterPro" id="IPR008761">
    <property type="entry name" value="Peptidase_S37"/>
</dbReference>
<dbReference type="PANTHER" id="PTHR11010">
    <property type="entry name" value="PROTEASE S28 PRO-X CARBOXYPEPTIDASE-RELATED"/>
    <property type="match status" value="1"/>
</dbReference>
<dbReference type="EMBL" id="BAAALD010000033">
    <property type="protein sequence ID" value="GAA1089795.1"/>
    <property type="molecule type" value="Genomic_DNA"/>
</dbReference>
<keyword evidence="7" id="KW-1185">Reference proteome</keyword>
<feature type="chain" id="PRO_5046295937" evidence="5">
    <location>
        <begin position="26"/>
        <end position="493"/>
    </location>
</feature>
<dbReference type="Gene3D" id="3.40.50.1820">
    <property type="entry name" value="alpha/beta hydrolase"/>
    <property type="match status" value="2"/>
</dbReference>
<dbReference type="PROSITE" id="PS51257">
    <property type="entry name" value="PROKAR_LIPOPROTEIN"/>
    <property type="match status" value="1"/>
</dbReference>
<evidence type="ECO:0000256" key="4">
    <source>
        <dbReference type="SAM" id="MobiDB-lite"/>
    </source>
</evidence>
<dbReference type="SUPFAM" id="SSF53474">
    <property type="entry name" value="alpha/beta-Hydrolases"/>
    <property type="match status" value="1"/>
</dbReference>
<evidence type="ECO:0000313" key="7">
    <source>
        <dbReference type="Proteomes" id="UP001499987"/>
    </source>
</evidence>
<evidence type="ECO:0000256" key="3">
    <source>
        <dbReference type="ARBA" id="ARBA00022801"/>
    </source>
</evidence>
<keyword evidence="1 6" id="KW-0645">Protease</keyword>
<evidence type="ECO:0000256" key="2">
    <source>
        <dbReference type="ARBA" id="ARBA00022729"/>
    </source>
</evidence>
<evidence type="ECO:0000256" key="1">
    <source>
        <dbReference type="ARBA" id="ARBA00022670"/>
    </source>
</evidence>
<proteinExistence type="predicted"/>
<evidence type="ECO:0000256" key="5">
    <source>
        <dbReference type="SAM" id="SignalP"/>
    </source>
</evidence>
<dbReference type="RefSeq" id="WP_344624727.1">
    <property type="nucleotide sequence ID" value="NZ_BAAALD010000033.1"/>
</dbReference>
<comment type="caution">
    <text evidence="6">The sequence shown here is derived from an EMBL/GenBank/DDBJ whole genome shotgun (WGS) entry which is preliminary data.</text>
</comment>
<dbReference type="GO" id="GO:0006508">
    <property type="term" value="P:proteolysis"/>
    <property type="evidence" value="ECO:0007669"/>
    <property type="project" value="UniProtKB-KW"/>
</dbReference>
<reference evidence="6 7" key="1">
    <citation type="journal article" date="2019" name="Int. J. Syst. Evol. Microbiol.">
        <title>The Global Catalogue of Microorganisms (GCM) 10K type strain sequencing project: providing services to taxonomists for standard genome sequencing and annotation.</title>
        <authorList>
            <consortium name="The Broad Institute Genomics Platform"/>
            <consortium name="The Broad Institute Genome Sequencing Center for Infectious Disease"/>
            <person name="Wu L."/>
            <person name="Ma J."/>
        </authorList>
    </citation>
    <scope>NUCLEOTIDE SEQUENCE [LARGE SCALE GENOMIC DNA]</scope>
    <source>
        <strain evidence="6 7">JCM 13002</strain>
    </source>
</reference>
<feature type="signal peptide" evidence="5">
    <location>
        <begin position="1"/>
        <end position="25"/>
    </location>
</feature>
<dbReference type="Proteomes" id="UP001499987">
    <property type="component" value="Unassembled WGS sequence"/>
</dbReference>
<protein>
    <submittedName>
        <fullName evidence="6">S28 family serine protease</fullName>
    </submittedName>
</protein>
<sequence length="493" mass="53400">MRSRLWTTLAAGLVSACLLPAPAFAADGPARTGAPAAAAATRDTDLKDRLAAIPGMTVVQEKPVDGYRFFVLTYTQPVDHDHPGRGSFQQRLTVLHRGADRPTVLSASGYGLPADPGPSRSEPTRLLDANQVSLEYRFFRGSEPATGGDWSTLNVRQATADQHAVFTALKALYPGHWIATGGSKGGMNAAHYERFHPGDMDGTVAYVAPDDAARPGDRAYADVIRSNGTPECRAAIAGAQVEALRRRTALTARYEQYARDNGYTFSAEYMGSADKALEAVVVDTPWAFWQYGTEADCAAVPGRDATDQQLWDWFDAVDGFSFYTDQTLSYYAPYYYQAATELGAPEVAYPQLKGLLKYRISVWDYIPDKVARRPFDPGTTRDVDRWIRRNARNTLFVYGGRDPWSAERFSVSARTRDSHVLTVADGNHGASITALAPADRTLATDALLRWAGLPPAGGSGLTASPAPAPYDALLDAPDPAERHRLPGLPGLPG</sequence>
<gene>
    <name evidence="6" type="ORF">GCM10009663_36950</name>
</gene>
<dbReference type="PANTHER" id="PTHR11010:SF38">
    <property type="entry name" value="LYSOSOMAL PRO-X CARBOXYPEPTIDASE"/>
    <property type="match status" value="1"/>
</dbReference>
<feature type="region of interest" description="Disordered" evidence="4">
    <location>
        <begin position="105"/>
        <end position="124"/>
    </location>
</feature>
<dbReference type="InterPro" id="IPR029058">
    <property type="entry name" value="AB_hydrolase_fold"/>
</dbReference>
<dbReference type="GO" id="GO:0008233">
    <property type="term" value="F:peptidase activity"/>
    <property type="evidence" value="ECO:0007669"/>
    <property type="project" value="UniProtKB-KW"/>
</dbReference>
<keyword evidence="2 5" id="KW-0732">Signal</keyword>